<evidence type="ECO:0000256" key="1">
    <source>
        <dbReference type="SAM" id="Phobius"/>
    </source>
</evidence>
<keyword evidence="1" id="KW-0812">Transmembrane</keyword>
<feature type="transmembrane region" description="Helical" evidence="1">
    <location>
        <begin position="97"/>
        <end position="117"/>
    </location>
</feature>
<protein>
    <submittedName>
        <fullName evidence="2">Uncharacterized protein</fullName>
    </submittedName>
</protein>
<keyword evidence="1" id="KW-1133">Transmembrane helix</keyword>
<dbReference type="EMBL" id="KZ819189">
    <property type="protein sequence ID" value="PWZ02310.1"/>
    <property type="molecule type" value="Genomic_DNA"/>
</dbReference>
<evidence type="ECO:0000313" key="3">
    <source>
        <dbReference type="Proteomes" id="UP000246740"/>
    </source>
</evidence>
<sequence length="270" mass="30668">MVRLPARRPAFIWWSRRYGGGWVAALQDERPEQRVSHGSISGSVSCASRGEALHHQSHGGRLLSEAEMYKLEPLRKRKRCLLLSPFDQPDPCLCVDFYLLSLAVSLWCISQSFFLGISTMTKTGALLGLLATTLAAIAALTPAKAGTAATRMEKRSTNMHMHMHTHVDIDMEKRKHKDDDDDDDDEYLRRLCLDRKTYYQPDTRMRGVACQRTTGESCFSRPRYRAFCWKEETDLGKRNRVALGFFACRSRVQLDACFVLGRGAWYAIPG</sequence>
<name>A0A317XWL0_9BASI</name>
<keyword evidence="3" id="KW-1185">Reference proteome</keyword>
<accession>A0A317XWL0</accession>
<keyword evidence="1" id="KW-0472">Membrane</keyword>
<proteinExistence type="predicted"/>
<dbReference type="InParanoid" id="A0A317XWL0"/>
<dbReference type="Proteomes" id="UP000246740">
    <property type="component" value="Unassembled WGS sequence"/>
</dbReference>
<organism evidence="2 3">
    <name type="scientific">Testicularia cyperi</name>
    <dbReference type="NCBI Taxonomy" id="1882483"/>
    <lineage>
        <taxon>Eukaryota</taxon>
        <taxon>Fungi</taxon>
        <taxon>Dikarya</taxon>
        <taxon>Basidiomycota</taxon>
        <taxon>Ustilaginomycotina</taxon>
        <taxon>Ustilaginomycetes</taxon>
        <taxon>Ustilaginales</taxon>
        <taxon>Anthracoideaceae</taxon>
        <taxon>Testicularia</taxon>
    </lineage>
</organism>
<reference evidence="2 3" key="1">
    <citation type="journal article" date="2018" name="Mol. Biol. Evol.">
        <title>Broad Genomic Sampling Reveals a Smut Pathogenic Ancestry of the Fungal Clade Ustilaginomycotina.</title>
        <authorList>
            <person name="Kijpornyongpan T."/>
            <person name="Mondo S.J."/>
            <person name="Barry K."/>
            <person name="Sandor L."/>
            <person name="Lee J."/>
            <person name="Lipzen A."/>
            <person name="Pangilinan J."/>
            <person name="LaButti K."/>
            <person name="Hainaut M."/>
            <person name="Henrissat B."/>
            <person name="Grigoriev I.V."/>
            <person name="Spatafora J.W."/>
            <person name="Aime M.C."/>
        </authorList>
    </citation>
    <scope>NUCLEOTIDE SEQUENCE [LARGE SCALE GENOMIC DNA]</scope>
    <source>
        <strain evidence="2 3">MCA 3645</strain>
    </source>
</reference>
<gene>
    <name evidence="2" type="ORF">BCV70DRAFT_61392</name>
</gene>
<evidence type="ECO:0000313" key="2">
    <source>
        <dbReference type="EMBL" id="PWZ02310.1"/>
    </source>
</evidence>
<dbReference type="AlphaFoldDB" id="A0A317XWL0"/>
<feature type="transmembrane region" description="Helical" evidence="1">
    <location>
        <begin position="123"/>
        <end position="145"/>
    </location>
</feature>